<dbReference type="EMBL" id="CM001487">
    <property type="protein sequence ID" value="EIM56320.1"/>
    <property type="molecule type" value="Genomic_DNA"/>
</dbReference>
<dbReference type="Gene3D" id="3.40.50.1000">
    <property type="entry name" value="HAD superfamily/HAD-like"/>
    <property type="match status" value="1"/>
</dbReference>
<dbReference type="SFLD" id="SFLDG01140">
    <property type="entry name" value="C2.B:_Phosphomannomutase_and_P"/>
    <property type="match status" value="1"/>
</dbReference>
<name>I5AR97_EUBC6</name>
<dbReference type="InterPro" id="IPR036412">
    <property type="entry name" value="HAD-like_sf"/>
</dbReference>
<keyword evidence="2" id="KW-1185">Reference proteome</keyword>
<dbReference type="InterPro" id="IPR006379">
    <property type="entry name" value="HAD-SF_hydro_IIB"/>
</dbReference>
<organism evidence="1 2">
    <name type="scientific">Eubacterium cellulosolvens (strain ATCC 43171 / JCM 9499 / 6)</name>
    <name type="common">Cillobacterium cellulosolvens</name>
    <dbReference type="NCBI Taxonomy" id="633697"/>
    <lineage>
        <taxon>Bacteria</taxon>
        <taxon>Bacillati</taxon>
        <taxon>Bacillota</taxon>
        <taxon>Clostridia</taxon>
        <taxon>Eubacteriales</taxon>
        <taxon>Eubacteriaceae</taxon>
        <taxon>Eubacterium</taxon>
    </lineage>
</organism>
<dbReference type="GO" id="GO:0000287">
    <property type="term" value="F:magnesium ion binding"/>
    <property type="evidence" value="ECO:0007669"/>
    <property type="project" value="TreeGrafter"/>
</dbReference>
<dbReference type="HOGENOM" id="CLU_044146_7_2_9"/>
<evidence type="ECO:0000313" key="1">
    <source>
        <dbReference type="EMBL" id="EIM56320.1"/>
    </source>
</evidence>
<evidence type="ECO:0000313" key="2">
    <source>
        <dbReference type="Proteomes" id="UP000005753"/>
    </source>
</evidence>
<dbReference type="InterPro" id="IPR000150">
    <property type="entry name" value="Cof"/>
</dbReference>
<proteinExistence type="predicted"/>
<dbReference type="Gene3D" id="3.30.1240.10">
    <property type="match status" value="1"/>
</dbReference>
<dbReference type="PROSITE" id="PS01229">
    <property type="entry name" value="COF_2"/>
    <property type="match status" value="1"/>
</dbReference>
<dbReference type="GO" id="GO:0005829">
    <property type="term" value="C:cytosol"/>
    <property type="evidence" value="ECO:0007669"/>
    <property type="project" value="TreeGrafter"/>
</dbReference>
<reference evidence="1 2" key="2">
    <citation type="submission" date="2012-02" db="EMBL/GenBank/DDBJ databases">
        <title>Improved High-Quality Draft sequence of Eubacterium cellulosolvens 6.</title>
        <authorList>
            <consortium name="US DOE Joint Genome Institute"/>
            <person name="Lucas S."/>
            <person name="Han J."/>
            <person name="Lapidus A."/>
            <person name="Cheng J.-F."/>
            <person name="Goodwin L."/>
            <person name="Pitluck S."/>
            <person name="Peters L."/>
            <person name="Mikhailova N."/>
            <person name="Gu W."/>
            <person name="Detter J.C."/>
            <person name="Han C."/>
            <person name="Tapia R."/>
            <person name="Land M."/>
            <person name="Hauser L."/>
            <person name="Kyrpides N."/>
            <person name="Ivanova N."/>
            <person name="Pagani I."/>
            <person name="Johnson E."/>
            <person name="Mukhopadhyay B."/>
            <person name="Anderson I."/>
            <person name="Woyke T."/>
        </authorList>
    </citation>
    <scope>NUCLEOTIDE SEQUENCE [LARGE SCALE GENOMIC DNA]</scope>
    <source>
        <strain evidence="1 2">6</strain>
    </source>
</reference>
<dbReference type="SFLD" id="SFLDS00003">
    <property type="entry name" value="Haloacid_Dehalogenase"/>
    <property type="match status" value="1"/>
</dbReference>
<dbReference type="Pfam" id="PF08282">
    <property type="entry name" value="Hydrolase_3"/>
    <property type="match status" value="1"/>
</dbReference>
<dbReference type="InterPro" id="IPR023214">
    <property type="entry name" value="HAD_sf"/>
</dbReference>
<dbReference type="PANTHER" id="PTHR10000">
    <property type="entry name" value="PHOSPHOSERINE PHOSPHATASE"/>
    <property type="match status" value="1"/>
</dbReference>
<gene>
    <name evidence="1" type="ORF">EubceDRAFT1_0470</name>
</gene>
<dbReference type="AlphaFoldDB" id="I5AR97"/>
<dbReference type="eggNOG" id="COG0561">
    <property type="taxonomic scope" value="Bacteria"/>
</dbReference>
<protein>
    <submittedName>
        <fullName evidence="1">HAD-superfamily hydrolase, subfamily IIB</fullName>
    </submittedName>
</protein>
<dbReference type="SUPFAM" id="SSF56784">
    <property type="entry name" value="HAD-like"/>
    <property type="match status" value="1"/>
</dbReference>
<dbReference type="Proteomes" id="UP000005753">
    <property type="component" value="Chromosome"/>
</dbReference>
<sequence length="274" mass="30628">MDKKVVFLDIDGTLTTLQGTLPDSAKEALREASARGHQLVICSGRTITQVYPWLLNTGFFSGVVSGAGAEVRVGDKLVFQHLVDPDQQSRLVDFLEEREAYYYIQCTSGIYAPRYVIEREEKIFPGRLADPDQREEVFGRTYVAEDPHQISGVNKFLFFRAKAGVEEIREFCGDYFEFTESSFRRTGHVDGEITVRGYDKSEGMRQYLKAVGKDLADTIAFGDGPNDHEMLETAYTGVAMGNASDDLKEKADLVTDPIDRDGLYKGFEMLGLVG</sequence>
<dbReference type="PANTHER" id="PTHR10000:SF25">
    <property type="entry name" value="PHOSPHATASE YKRA-RELATED"/>
    <property type="match status" value="1"/>
</dbReference>
<reference evidence="1 2" key="1">
    <citation type="submission" date="2010-08" db="EMBL/GenBank/DDBJ databases">
        <authorList>
            <consortium name="US DOE Joint Genome Institute (JGI-PGF)"/>
            <person name="Lucas S."/>
            <person name="Copeland A."/>
            <person name="Lapidus A."/>
            <person name="Cheng J.-F."/>
            <person name="Bruce D."/>
            <person name="Goodwin L."/>
            <person name="Pitluck S."/>
            <person name="Land M.L."/>
            <person name="Hauser L."/>
            <person name="Chang Y.-J."/>
            <person name="Anderson I.J."/>
            <person name="Johnson E."/>
            <person name="Mulhopadhyay B."/>
            <person name="Kyrpides N."/>
            <person name="Woyke T.J."/>
        </authorList>
    </citation>
    <scope>NUCLEOTIDE SEQUENCE [LARGE SCALE GENOMIC DNA]</scope>
    <source>
        <strain evidence="1 2">6</strain>
    </source>
</reference>
<dbReference type="STRING" id="633697.EubceDRAFT1_0470"/>
<dbReference type="NCBIfam" id="TIGR00099">
    <property type="entry name" value="Cof-subfamily"/>
    <property type="match status" value="1"/>
</dbReference>
<keyword evidence="1" id="KW-0378">Hydrolase</keyword>
<dbReference type="NCBIfam" id="TIGR01484">
    <property type="entry name" value="HAD-SF-IIB"/>
    <property type="match status" value="1"/>
</dbReference>
<dbReference type="GO" id="GO:0016791">
    <property type="term" value="F:phosphatase activity"/>
    <property type="evidence" value="ECO:0007669"/>
    <property type="project" value="TreeGrafter"/>
</dbReference>
<accession>I5AR97</accession>